<evidence type="ECO:0000256" key="1">
    <source>
        <dbReference type="SAM" id="Phobius"/>
    </source>
</evidence>
<feature type="transmembrane region" description="Helical" evidence="1">
    <location>
        <begin position="162"/>
        <end position="181"/>
    </location>
</feature>
<protein>
    <submittedName>
        <fullName evidence="2">ABC transporter permease subunit</fullName>
    </submittedName>
</protein>
<dbReference type="EMBL" id="CP088295">
    <property type="protein sequence ID" value="UUY05636.1"/>
    <property type="molecule type" value="Genomic_DNA"/>
</dbReference>
<dbReference type="PANTHER" id="PTHR37305:SF1">
    <property type="entry name" value="MEMBRANE PROTEIN"/>
    <property type="match status" value="1"/>
</dbReference>
<evidence type="ECO:0000313" key="3">
    <source>
        <dbReference type="Proteomes" id="UP001058860"/>
    </source>
</evidence>
<name>A0ABY5PLY7_9ACTN</name>
<dbReference type="PANTHER" id="PTHR37305">
    <property type="entry name" value="INTEGRAL MEMBRANE PROTEIN-RELATED"/>
    <property type="match status" value="1"/>
</dbReference>
<dbReference type="RefSeq" id="WP_353866080.1">
    <property type="nucleotide sequence ID" value="NZ_CP088295.1"/>
</dbReference>
<keyword evidence="3" id="KW-1185">Reference proteome</keyword>
<keyword evidence="1" id="KW-1133">Transmembrane helix</keyword>
<organism evidence="2 3">
    <name type="scientific">Svornostia abyssi</name>
    <dbReference type="NCBI Taxonomy" id="2898438"/>
    <lineage>
        <taxon>Bacteria</taxon>
        <taxon>Bacillati</taxon>
        <taxon>Actinomycetota</taxon>
        <taxon>Thermoleophilia</taxon>
        <taxon>Solirubrobacterales</taxon>
        <taxon>Baekduiaceae</taxon>
        <taxon>Svornostia</taxon>
    </lineage>
</organism>
<proteinExistence type="predicted"/>
<dbReference type="Pfam" id="PF12679">
    <property type="entry name" value="ABC2_membrane_2"/>
    <property type="match status" value="1"/>
</dbReference>
<dbReference type="Proteomes" id="UP001058860">
    <property type="component" value="Chromosome"/>
</dbReference>
<sequence length="187" mass="19530">MSFMVPLAVGFYPILAAARAIAGAEQNRSLDVILSQPVPRWHLPVATFAAFTIGLLEMVLLFALITWASAVAFGVDLDLGDMLAGSLNLLPLSLIYGALALIVSAVVRQPSLVTGIAGGALVLGYLTDAVGKIAADVDWMADITPFRFYGSAIENGLDAADVGVLLAGAVLFCVISIPVFARKDIRA</sequence>
<feature type="transmembrane region" description="Helical" evidence="1">
    <location>
        <begin position="87"/>
        <end position="107"/>
    </location>
</feature>
<evidence type="ECO:0000313" key="2">
    <source>
        <dbReference type="EMBL" id="UUY05636.1"/>
    </source>
</evidence>
<gene>
    <name evidence="2" type="ORF">LRS13_08990</name>
</gene>
<keyword evidence="1" id="KW-0472">Membrane</keyword>
<reference evidence="3" key="1">
    <citation type="submission" date="2021-11" db="EMBL/GenBank/DDBJ databases">
        <title>Cultivation dependent microbiological survey of springs from the worlds oldest radium mine currently devoted to the extraction of radon-saturated water.</title>
        <authorList>
            <person name="Kapinusova G."/>
            <person name="Smrhova T."/>
            <person name="Strejcek M."/>
            <person name="Suman J."/>
            <person name="Jani K."/>
            <person name="Pajer P."/>
            <person name="Uhlik O."/>
        </authorList>
    </citation>
    <scope>NUCLEOTIDE SEQUENCE [LARGE SCALE GENOMIC DNA]</scope>
    <source>
        <strain evidence="3">J379</strain>
    </source>
</reference>
<keyword evidence="1" id="KW-0812">Transmembrane</keyword>
<feature type="transmembrane region" description="Helical" evidence="1">
    <location>
        <begin position="48"/>
        <end position="75"/>
    </location>
</feature>
<accession>A0ABY5PLY7</accession>